<reference evidence="4 5" key="1">
    <citation type="journal article" date="2023" name="Int. J. Syst. Evol. Microbiol.">
        <title>Winogradskyella bathintestinalis sp. nov., isolated from the intestine of the deep-sea loosejaw dragonfish, Malacosteus niger.</title>
        <authorList>
            <person name="Uniacke-Lowe S."/>
            <person name="Johnson C.N."/>
            <person name="Stanton C."/>
            <person name="Hill C."/>
            <person name="Ross P."/>
        </authorList>
    </citation>
    <scope>NUCLEOTIDE SEQUENCE [LARGE SCALE GENOMIC DNA]</scope>
    <source>
        <strain evidence="4 5">APC 3343</strain>
    </source>
</reference>
<dbReference type="InterPro" id="IPR028994">
    <property type="entry name" value="Integrin_alpha_N"/>
</dbReference>
<keyword evidence="1" id="KW-0732">Signal</keyword>
<evidence type="ECO:0000313" key="4">
    <source>
        <dbReference type="EMBL" id="MDN3493534.1"/>
    </source>
</evidence>
<dbReference type="Proteomes" id="UP001231197">
    <property type="component" value="Unassembled WGS sequence"/>
</dbReference>
<dbReference type="PANTHER" id="PTHR16026">
    <property type="entry name" value="CARTILAGE ACIDIC PROTEIN 1"/>
    <property type="match status" value="1"/>
</dbReference>
<evidence type="ECO:0000256" key="2">
    <source>
        <dbReference type="SAM" id="MobiDB-lite"/>
    </source>
</evidence>
<evidence type="ECO:0000256" key="1">
    <source>
        <dbReference type="ARBA" id="ARBA00022729"/>
    </source>
</evidence>
<evidence type="ECO:0000313" key="5">
    <source>
        <dbReference type="Proteomes" id="UP001231197"/>
    </source>
</evidence>
<evidence type="ECO:0000259" key="3">
    <source>
        <dbReference type="Pfam" id="PF07593"/>
    </source>
</evidence>
<feature type="region of interest" description="Disordered" evidence="2">
    <location>
        <begin position="196"/>
        <end position="217"/>
    </location>
</feature>
<proteinExistence type="predicted"/>
<dbReference type="PANTHER" id="PTHR16026:SF0">
    <property type="entry name" value="CARTILAGE ACIDIC PROTEIN 1"/>
    <property type="match status" value="1"/>
</dbReference>
<dbReference type="RefSeq" id="WP_290207195.1">
    <property type="nucleotide sequence ID" value="NZ_JASDDK010000004.1"/>
</dbReference>
<name>A0ABT7ZWZ8_9FLAO</name>
<dbReference type="InterPro" id="IPR027039">
    <property type="entry name" value="Crtac1"/>
</dbReference>
<dbReference type="Pfam" id="PF07593">
    <property type="entry name" value="UnbV_ASPIC"/>
    <property type="match status" value="1"/>
</dbReference>
<dbReference type="Gene3D" id="2.130.10.130">
    <property type="entry name" value="Integrin alpha, N-terminal"/>
    <property type="match status" value="3"/>
</dbReference>
<dbReference type="InterPro" id="IPR013517">
    <property type="entry name" value="FG-GAP"/>
</dbReference>
<feature type="compositionally biased region" description="Basic and acidic residues" evidence="2">
    <location>
        <begin position="203"/>
        <end position="214"/>
    </location>
</feature>
<accession>A0ABT7ZWZ8</accession>
<dbReference type="Pfam" id="PF13517">
    <property type="entry name" value="FG-GAP_3"/>
    <property type="match status" value="5"/>
</dbReference>
<dbReference type="EMBL" id="JASDDK010000004">
    <property type="protein sequence ID" value="MDN3493534.1"/>
    <property type="molecule type" value="Genomic_DNA"/>
</dbReference>
<dbReference type="SUPFAM" id="SSF69318">
    <property type="entry name" value="Integrin alpha N-terminal domain"/>
    <property type="match status" value="3"/>
</dbReference>
<gene>
    <name evidence="4" type="ORF">QMA06_12455</name>
</gene>
<keyword evidence="5" id="KW-1185">Reference proteome</keyword>
<comment type="caution">
    <text evidence="4">The sequence shown here is derived from an EMBL/GenBank/DDBJ whole genome shotgun (WGS) entry which is preliminary data.</text>
</comment>
<dbReference type="InterPro" id="IPR011519">
    <property type="entry name" value="UnbV_ASPIC"/>
</dbReference>
<organism evidence="4 5">
    <name type="scientific">Winogradskyella bathintestinalis</name>
    <dbReference type="NCBI Taxonomy" id="3035208"/>
    <lineage>
        <taxon>Bacteria</taxon>
        <taxon>Pseudomonadati</taxon>
        <taxon>Bacteroidota</taxon>
        <taxon>Flavobacteriia</taxon>
        <taxon>Flavobacteriales</taxon>
        <taxon>Flavobacteriaceae</taxon>
        <taxon>Winogradskyella</taxon>
    </lineage>
</organism>
<feature type="domain" description="ASPIC/UnbV" evidence="3">
    <location>
        <begin position="526"/>
        <end position="588"/>
    </location>
</feature>
<sequence length="1152" mass="129041">MVRYSIYIILAMLLFTCSEKETDRPFSILTSSTTGIDFSNDLPLDGELNILNYIYSFNGGGVASGDINNDGLVDLYFTGNQVSNDLFLNKGNFEFENITQSSKTASADWSSGVTMIDINADGWLDIYVCRTGHPTAEKRKNLLFINQKDNTFKEMAQEYNLADNSYSTQAAFFDYDMDGDLDMYLLNHMHEMTGLNNPRKRKLNSESESTDKLYRNNGIGSNGHPVFEDVSKEAGITIEGFGLGIGISDVNQDGFPDIYVSNDFITNDVLYINQGDGTFKNDISKMIKHQSHNGMGNDIADINNDGFTDILVMDMLPSTNEKRKSMLSKPNFDLFEYSKYFGFEPQYMRNTLQLNNGNNDGGNHFSEIGQLAGVSSTDWSWAGLMADFDLDGYKDIYVSNGYLKDMTDLDFIVYRKRHTMFTSKEKSDSIYLSSIKRLPEIKQQNYFYKNNGDLTFKDVSSSWLQESLTFSNGVTYADLDNDGDLDIVTNNINEKASVLKNNAINKTKENTYLSINFKGDKLNPNGLGTKVWIYKNNMVQYAENYTSRGFQSAVSPSLNFGFKTKTNADSLKVIWPDGHLKIYKDVTLGTTQILSYSDAKAEPLISNIKDQQFKEVSNSLNIKYLHEDLMFIDFKREPLIPQNYAFNGPAIAVGDVDGDQRDDFFISGSYNFTGKLYKQNSTGTFDTIPFLIDENHEDLGALFFDADNDGDNDLYVVSGGSELFEEGYYQDRLYLNDGKGNFTKSNQLPEITSSGSCVVAADYDKDGDLDLFVGGRVVPGNYGASPESYLLNNTNGSFKNITKAILGTEKFGMVTSALWTDYDNDGWQDLIVVGEWMPITIYKNKKGKLTQKIEIENTNGWWNSINGGDFDNDGDIDYILGNLGENSVFKASVDRPVTLALGDFDKDGKIDPIISSFSKDEDGVYRSYPFASRDLLSEQMLYINNKFRTYKQYATATIKDIALETPYSTLKVTQLKSSYLENLGNGEFKLHALPIPAQFAPVFGTTIKDVDLDGNLDVVLIGNFYHAEVGYGQYDASLGLCLKGNGDGTFMPQNYSESGFLVNGDARALVQINSKKGDLLMASQNKGSLRIFSQKNTTIKNIRIPDKTTHAFITNRDGEKRKVEFYYGEGYLSQSSRTISIPEDASIEFIKN</sequence>
<protein>
    <submittedName>
        <fullName evidence="4">VCBS repeat-containing protein</fullName>
    </submittedName>
</protein>